<evidence type="ECO:0000313" key="2">
    <source>
        <dbReference type="Proteomes" id="UP000255328"/>
    </source>
</evidence>
<reference evidence="1 2" key="1">
    <citation type="submission" date="2018-06" db="EMBL/GenBank/DDBJ databases">
        <authorList>
            <consortium name="Pathogen Informatics"/>
            <person name="Doyle S."/>
        </authorList>
    </citation>
    <scope>NUCLEOTIDE SEQUENCE [LARGE SCALE GENOMIC DNA]</scope>
    <source>
        <strain evidence="1 2">NCTC10723</strain>
    </source>
</reference>
<name>A0A377GXX3_9FUSO</name>
<dbReference type="RefSeq" id="WP_115270528.1">
    <property type="nucleotide sequence ID" value="NZ_UGGU01000003.1"/>
</dbReference>
<dbReference type="AlphaFoldDB" id="A0A377GXX3"/>
<gene>
    <name evidence="1" type="ORF">NCTC10723_01310</name>
</gene>
<dbReference type="OrthoDB" id="89498at2"/>
<evidence type="ECO:0000313" key="1">
    <source>
        <dbReference type="EMBL" id="STO31850.1"/>
    </source>
</evidence>
<evidence type="ECO:0008006" key="3">
    <source>
        <dbReference type="Google" id="ProtNLM"/>
    </source>
</evidence>
<dbReference type="EMBL" id="UGGU01000003">
    <property type="protein sequence ID" value="STO31850.1"/>
    <property type="molecule type" value="Genomic_DNA"/>
</dbReference>
<organism evidence="1 2">
    <name type="scientific">Fusobacterium necrogenes</name>
    <dbReference type="NCBI Taxonomy" id="858"/>
    <lineage>
        <taxon>Bacteria</taxon>
        <taxon>Fusobacteriati</taxon>
        <taxon>Fusobacteriota</taxon>
        <taxon>Fusobacteriia</taxon>
        <taxon>Fusobacteriales</taxon>
        <taxon>Fusobacteriaceae</taxon>
        <taxon>Fusobacterium</taxon>
    </lineage>
</organism>
<sequence>MKKITTGILAVVLFAACSSLEKGASLEEKYSITKESAKEWDKAIIKVVEGESLIEDWYGNENPIIYLRKTGKMTEKDFIFLTSLEKKDATAISDDEYSNFIDLVNKYNKKLPRKFYLADENLKNPKGLVDRMVRESFVKIDNPSTHIKNVVATQQEWEQIVAFSKQKDLSEKDTKKLRKLLNKFIKRDEFYNERAWYNREISDRVVKITNIDAKENRTSLEKNNVNAKALYIAYPEYFSTLDKWND</sequence>
<accession>A0A377GXX3</accession>
<dbReference type="Proteomes" id="UP000255328">
    <property type="component" value="Unassembled WGS sequence"/>
</dbReference>
<keyword evidence="2" id="KW-1185">Reference proteome</keyword>
<protein>
    <recommendedName>
        <fullName evidence="3">Lipoprotein</fullName>
    </recommendedName>
</protein>
<proteinExistence type="predicted"/>
<dbReference type="PROSITE" id="PS51257">
    <property type="entry name" value="PROKAR_LIPOPROTEIN"/>
    <property type="match status" value="1"/>
</dbReference>